<accession>A0ABX1E511</accession>
<evidence type="ECO:0000256" key="3">
    <source>
        <dbReference type="ARBA" id="ARBA00010756"/>
    </source>
</evidence>
<dbReference type="InterPro" id="IPR015424">
    <property type="entry name" value="PyrdxlP-dep_Trfase"/>
</dbReference>
<dbReference type="InterPro" id="IPR049315">
    <property type="entry name" value="GDC-P_N"/>
</dbReference>
<dbReference type="Proteomes" id="UP000787635">
    <property type="component" value="Unassembled WGS sequence"/>
</dbReference>
<evidence type="ECO:0000256" key="4">
    <source>
        <dbReference type="ARBA" id="ARBA00011690"/>
    </source>
</evidence>
<proteinExistence type="inferred from homology"/>
<evidence type="ECO:0000256" key="5">
    <source>
        <dbReference type="ARBA" id="ARBA00022898"/>
    </source>
</evidence>
<comment type="subunit">
    <text evidence="4 8">The glycine cleavage system is composed of four proteins: P, T, L and H.</text>
</comment>
<name>A0ABX1E511_9PROT</name>
<dbReference type="NCBIfam" id="TIGR00461">
    <property type="entry name" value="gcvP"/>
    <property type="match status" value="1"/>
</dbReference>
<keyword evidence="5 8" id="KW-0663">Pyridoxal phosphate</keyword>
<protein>
    <recommendedName>
        <fullName evidence="8">Glycine dehydrogenase (decarboxylating)</fullName>
        <ecNumber evidence="8">1.4.4.2</ecNumber>
    </recommendedName>
    <alternativeName>
        <fullName evidence="8">Glycine cleavage system P-protein</fullName>
    </alternativeName>
    <alternativeName>
        <fullName evidence="8">Glycine decarboxylase</fullName>
    </alternativeName>
    <alternativeName>
        <fullName evidence="8">Glycine dehydrogenase (aminomethyl-transferring)</fullName>
    </alternativeName>
</protein>
<dbReference type="NCBIfam" id="NF003346">
    <property type="entry name" value="PRK04366.1"/>
    <property type="match status" value="1"/>
</dbReference>
<dbReference type="Gene3D" id="3.90.1150.10">
    <property type="entry name" value="Aspartate Aminotransferase, domain 1"/>
    <property type="match status" value="2"/>
</dbReference>
<evidence type="ECO:0000313" key="12">
    <source>
        <dbReference type="Proteomes" id="UP000787635"/>
    </source>
</evidence>
<dbReference type="SUPFAM" id="SSF53383">
    <property type="entry name" value="PLP-dependent transferases"/>
    <property type="match status" value="2"/>
</dbReference>
<dbReference type="Pfam" id="PF21478">
    <property type="entry name" value="GcvP2_C"/>
    <property type="match status" value="1"/>
</dbReference>
<dbReference type="EC" id="1.4.4.2" evidence="8"/>
<evidence type="ECO:0000256" key="8">
    <source>
        <dbReference type="HAMAP-Rule" id="MF_00711"/>
    </source>
</evidence>
<evidence type="ECO:0000256" key="7">
    <source>
        <dbReference type="ARBA" id="ARBA00049026"/>
    </source>
</evidence>
<feature type="domain" description="Glycine cleavage system P-protein N-terminal" evidence="9">
    <location>
        <begin position="18"/>
        <end position="445"/>
    </location>
</feature>
<evidence type="ECO:0000256" key="2">
    <source>
        <dbReference type="ARBA" id="ARBA00003788"/>
    </source>
</evidence>
<reference evidence="11 12" key="1">
    <citation type="submission" date="2020-03" db="EMBL/GenBank/DDBJ databases">
        <title>Roseomonas selenitidurans sp. nov. isolated from urban soil.</title>
        <authorList>
            <person name="Liu H."/>
        </authorList>
    </citation>
    <scope>NUCLEOTIDE SEQUENCE [LARGE SCALE GENOMIC DNA]</scope>
    <source>
        <strain evidence="11 12">BU-1</strain>
    </source>
</reference>
<dbReference type="GO" id="GO:0004375">
    <property type="term" value="F:glycine dehydrogenase (decarboxylating) activity"/>
    <property type="evidence" value="ECO:0007669"/>
    <property type="project" value="UniProtKB-EC"/>
</dbReference>
<sequence length="968" mass="102291">MNAIAELTALEDKGEFARRHIGPSEAEIAAMLGAVGAESLEALAARTVPAGIRSTAPLPLPPAATEAEAIAELRALAAKNRADIKSLIGMGYHGTLTPPVILRNVLENPGWYTAYTPYQAELAQGRLEALLNFQTMVTDLAGLPVANASLLDEATAAAEAMALAHAATRGKSDTLVIAADVHPQTRAVVAARAEPLGFRVLIARPAEVVATVNAEKPFALLLQYPGTTGEVRDLTREIAAAHGAGGLAIVAADPLSLVLLKPPGEMGADVVVGSTQRFGVPMGYGGPHAGYMAVKDSHKRLMPGRLVGVSVDAAGQPAMRLALQTREQHIRREKATSNICTAQVLLAVMAGMYAVWHGPEGLARIARRVALQARLLGAAAKRCGFALRHRDLFDTICLEAGNKAGALVAAGLKRGFNLARHEGGGVGIALDETVTREDLLALMAAMAEAAGTVPPLLDSLDPEGGIPASLARASAVLTAEVFRSHHAEHAMLRYLKKLEDKDVALNRSMIPLGSCTMKLNATAEMIPVTFPGFSNIHPFAPIDQAAGYLEMIRRLEAWLCAVTGFAAVSLQPNAGSAGEYAGLLAIRSWHRARGDLHRDICLIPSSAHGTNPASAVMAGMKVVVVGCDRDGNVDLDDLRAKVDQHADRLAALMVTYPSTHGVFEEAIREICALIHEKGGQVYMDGANMNAQVGLTSPAAIGADVCHLNLHKTFCIPHGGGGPGVGPIGVAAHLAPFLPAHPLLAEAGPQATSHGPVAAAPFGSASILPISYAYIRMMGPEGLTRATQVAILNANYVAAKLAPHYPVLYRGRQGMVAHECILDCRGFQQNGGASVEDIAKRLQDYGFHAPTMSWPVTGTLMVEPTESETMGELDRFIAAMVAIRGEIRAIEQGRMDRADNPLKNAPHTAAEVTAEAWTHPYTREQAAFPLPYVARQKYWPPVKRVDNVHGDRNLVCTCAPLEAYAQAAE</sequence>
<keyword evidence="6 8" id="KW-0560">Oxidoreductase</keyword>
<evidence type="ECO:0000256" key="6">
    <source>
        <dbReference type="ARBA" id="ARBA00023002"/>
    </source>
</evidence>
<dbReference type="Pfam" id="PF02347">
    <property type="entry name" value="GDC-P"/>
    <property type="match status" value="2"/>
</dbReference>
<evidence type="ECO:0000259" key="9">
    <source>
        <dbReference type="Pfam" id="PF02347"/>
    </source>
</evidence>
<comment type="function">
    <text evidence="2 8">The glycine cleavage system catalyzes the degradation of glycine. The P protein binds the alpha-amino group of glycine through its pyridoxal phosphate cofactor; CO(2) is released and the remaining methylamine moiety is then transferred to the lipoamide cofactor of the H protein.</text>
</comment>
<dbReference type="EMBL" id="JAAVNE010000024">
    <property type="protein sequence ID" value="NKC32266.1"/>
    <property type="molecule type" value="Genomic_DNA"/>
</dbReference>
<comment type="catalytic activity">
    <reaction evidence="7 8">
        <text>N(6)-[(R)-lipoyl]-L-lysyl-[glycine-cleavage complex H protein] + glycine + H(+) = N(6)-[(R)-S(8)-aminomethyldihydrolipoyl]-L-lysyl-[glycine-cleavage complex H protein] + CO2</text>
        <dbReference type="Rhea" id="RHEA:24304"/>
        <dbReference type="Rhea" id="RHEA-COMP:10494"/>
        <dbReference type="Rhea" id="RHEA-COMP:10495"/>
        <dbReference type="ChEBI" id="CHEBI:15378"/>
        <dbReference type="ChEBI" id="CHEBI:16526"/>
        <dbReference type="ChEBI" id="CHEBI:57305"/>
        <dbReference type="ChEBI" id="CHEBI:83099"/>
        <dbReference type="ChEBI" id="CHEBI:83143"/>
        <dbReference type="EC" id="1.4.4.2"/>
    </reaction>
</comment>
<evidence type="ECO:0000313" key="11">
    <source>
        <dbReference type="EMBL" id="NKC32266.1"/>
    </source>
</evidence>
<dbReference type="InterPro" id="IPR003437">
    <property type="entry name" value="GcvP"/>
</dbReference>
<dbReference type="InterPro" id="IPR015422">
    <property type="entry name" value="PyrdxlP-dep_Trfase_small"/>
</dbReference>
<dbReference type="RefSeq" id="WP_168032179.1">
    <property type="nucleotide sequence ID" value="NZ_JAAVNE010000024.1"/>
</dbReference>
<dbReference type="HAMAP" id="MF_00711">
    <property type="entry name" value="GcvP"/>
    <property type="match status" value="1"/>
</dbReference>
<feature type="domain" description="Glycine cleavage system P-protein N-terminal" evidence="9">
    <location>
        <begin position="482"/>
        <end position="737"/>
    </location>
</feature>
<dbReference type="InterPro" id="IPR020581">
    <property type="entry name" value="GDC_P"/>
</dbReference>
<dbReference type="InterPro" id="IPR049316">
    <property type="entry name" value="GDC-P_C"/>
</dbReference>
<gene>
    <name evidence="8 11" type="primary">gcvP</name>
    <name evidence="11" type="ORF">HEQ75_15495</name>
</gene>
<feature type="domain" description="Glycine dehydrogenase C-terminal" evidence="10">
    <location>
        <begin position="785"/>
        <end position="906"/>
    </location>
</feature>
<dbReference type="InterPro" id="IPR015421">
    <property type="entry name" value="PyrdxlP-dep_Trfase_major"/>
</dbReference>
<comment type="cofactor">
    <cofactor evidence="1 8">
        <name>pyridoxal 5'-phosphate</name>
        <dbReference type="ChEBI" id="CHEBI:597326"/>
    </cofactor>
</comment>
<dbReference type="Gene3D" id="3.40.640.10">
    <property type="entry name" value="Type I PLP-dependent aspartate aminotransferase-like (Major domain)"/>
    <property type="match status" value="2"/>
</dbReference>
<dbReference type="PANTHER" id="PTHR11773">
    <property type="entry name" value="GLYCINE DEHYDROGENASE, DECARBOXYLATING"/>
    <property type="match status" value="1"/>
</dbReference>
<dbReference type="PANTHER" id="PTHR11773:SF1">
    <property type="entry name" value="GLYCINE DEHYDROGENASE (DECARBOXYLATING), MITOCHONDRIAL"/>
    <property type="match status" value="1"/>
</dbReference>
<organism evidence="11 12">
    <name type="scientific">Falsiroseomonas selenitidurans</name>
    <dbReference type="NCBI Taxonomy" id="2716335"/>
    <lineage>
        <taxon>Bacteria</taxon>
        <taxon>Pseudomonadati</taxon>
        <taxon>Pseudomonadota</taxon>
        <taxon>Alphaproteobacteria</taxon>
        <taxon>Acetobacterales</taxon>
        <taxon>Roseomonadaceae</taxon>
        <taxon>Falsiroseomonas</taxon>
    </lineage>
</organism>
<feature type="modified residue" description="N6-(pyridoxal phosphate)lysine" evidence="8">
    <location>
        <position position="711"/>
    </location>
</feature>
<evidence type="ECO:0000259" key="10">
    <source>
        <dbReference type="Pfam" id="PF21478"/>
    </source>
</evidence>
<comment type="similarity">
    <text evidence="3 8">Belongs to the GcvP family.</text>
</comment>
<dbReference type="CDD" id="cd00613">
    <property type="entry name" value="GDC-P"/>
    <property type="match status" value="2"/>
</dbReference>
<evidence type="ECO:0000256" key="1">
    <source>
        <dbReference type="ARBA" id="ARBA00001933"/>
    </source>
</evidence>
<keyword evidence="12" id="KW-1185">Reference proteome</keyword>
<comment type="caution">
    <text evidence="11">The sequence shown here is derived from an EMBL/GenBank/DDBJ whole genome shotgun (WGS) entry which is preliminary data.</text>
</comment>